<dbReference type="InterPro" id="IPR014349">
    <property type="entry name" value="Rieske_Fe-S_prot"/>
</dbReference>
<comment type="function">
    <text evidence="1">Iron-sulfur subunit of the cytochrome bc1 complex, an essential component of the respiratory electron transport chain required for ATP synthesis. The bc1 complex catalyzes the oxidation of menaquinol and the reduction of cytochrome c in the respiratory chain. The bc1 complex operates through a Q-cycle mechanism that couples electron transfer to generation of the proton gradient that drives ATP synthesis.</text>
</comment>
<dbReference type="EMBL" id="JAAXKZ010000059">
    <property type="protein sequence ID" value="NMH93172.1"/>
    <property type="molecule type" value="Genomic_DNA"/>
</dbReference>
<organism evidence="12 13">
    <name type="scientific">Pseudonocardia bannensis</name>
    <dbReference type="NCBI Taxonomy" id="630973"/>
    <lineage>
        <taxon>Bacteria</taxon>
        <taxon>Bacillati</taxon>
        <taxon>Actinomycetota</taxon>
        <taxon>Actinomycetes</taxon>
        <taxon>Pseudonocardiales</taxon>
        <taxon>Pseudonocardiaceae</taxon>
        <taxon>Pseudonocardia</taxon>
    </lineage>
</organism>
<evidence type="ECO:0000256" key="10">
    <source>
        <dbReference type="SAM" id="MobiDB-lite"/>
    </source>
</evidence>
<dbReference type="Proteomes" id="UP000586918">
    <property type="component" value="Unassembled WGS sequence"/>
</dbReference>
<dbReference type="InterPro" id="IPR006311">
    <property type="entry name" value="TAT_signal"/>
</dbReference>
<keyword evidence="6" id="KW-0411">Iron-sulfur</keyword>
<name>A0A848DKF8_9PSEU</name>
<dbReference type="InterPro" id="IPR036922">
    <property type="entry name" value="Rieske_2Fe-2S_sf"/>
</dbReference>
<accession>A0A848DKF8</accession>
<dbReference type="PROSITE" id="PS51296">
    <property type="entry name" value="RIESKE"/>
    <property type="match status" value="1"/>
</dbReference>
<dbReference type="PROSITE" id="PS51318">
    <property type="entry name" value="TAT"/>
    <property type="match status" value="1"/>
</dbReference>
<evidence type="ECO:0000256" key="1">
    <source>
        <dbReference type="ARBA" id="ARBA00002494"/>
    </source>
</evidence>
<dbReference type="GO" id="GO:0016705">
    <property type="term" value="F:oxidoreductase activity, acting on paired donors, with incorporation or reduction of molecular oxygen"/>
    <property type="evidence" value="ECO:0007669"/>
    <property type="project" value="UniProtKB-ARBA"/>
</dbReference>
<feature type="region of interest" description="Disordered" evidence="10">
    <location>
        <begin position="1"/>
        <end position="20"/>
    </location>
</feature>
<keyword evidence="4" id="KW-0479">Metal-binding</keyword>
<dbReference type="Gene3D" id="2.102.10.10">
    <property type="entry name" value="Rieske [2Fe-2S] iron-sulphur domain"/>
    <property type="match status" value="1"/>
</dbReference>
<keyword evidence="13" id="KW-1185">Reference proteome</keyword>
<evidence type="ECO:0000256" key="5">
    <source>
        <dbReference type="ARBA" id="ARBA00023004"/>
    </source>
</evidence>
<proteinExistence type="predicted"/>
<dbReference type="PRINTS" id="PR00162">
    <property type="entry name" value="RIESKE"/>
</dbReference>
<dbReference type="Pfam" id="PF00355">
    <property type="entry name" value="Rieske"/>
    <property type="match status" value="1"/>
</dbReference>
<protein>
    <recommendedName>
        <fullName evidence="2">Cytochrome bc1 complex Rieske iron-sulfur subunit</fullName>
    </recommendedName>
    <alternativeName>
        <fullName evidence="8">Cytochrome bc1 reductase complex subunit QcrA</fullName>
    </alternativeName>
</protein>
<dbReference type="AlphaFoldDB" id="A0A848DKF8"/>
<evidence type="ECO:0000256" key="4">
    <source>
        <dbReference type="ARBA" id="ARBA00022723"/>
    </source>
</evidence>
<keyword evidence="5" id="KW-0408">Iron</keyword>
<evidence type="ECO:0000256" key="8">
    <source>
        <dbReference type="ARBA" id="ARBA00029586"/>
    </source>
</evidence>
<evidence type="ECO:0000256" key="9">
    <source>
        <dbReference type="ARBA" id="ARBA00034078"/>
    </source>
</evidence>
<keyword evidence="3" id="KW-0001">2Fe-2S</keyword>
<dbReference type="PANTHER" id="PTHR10134">
    <property type="entry name" value="CYTOCHROME B-C1 COMPLEX SUBUNIT RIESKE, MITOCHONDRIAL"/>
    <property type="match status" value="1"/>
</dbReference>
<gene>
    <name evidence="12" type="ORF">HF519_16650</name>
</gene>
<dbReference type="InterPro" id="IPR017941">
    <property type="entry name" value="Rieske_2Fe-2S"/>
</dbReference>
<evidence type="ECO:0000313" key="12">
    <source>
        <dbReference type="EMBL" id="NMH93172.1"/>
    </source>
</evidence>
<dbReference type="GO" id="GO:0004497">
    <property type="term" value="F:monooxygenase activity"/>
    <property type="evidence" value="ECO:0007669"/>
    <property type="project" value="UniProtKB-ARBA"/>
</dbReference>
<comment type="caution">
    <text evidence="12">The sequence shown here is derived from an EMBL/GenBank/DDBJ whole genome shotgun (WGS) entry which is preliminary data.</text>
</comment>
<evidence type="ECO:0000259" key="11">
    <source>
        <dbReference type="PROSITE" id="PS51296"/>
    </source>
</evidence>
<comment type="cofactor">
    <cofactor evidence="9">
        <name>[2Fe-2S] cluster</name>
        <dbReference type="ChEBI" id="CHEBI:190135"/>
    </cofactor>
</comment>
<dbReference type="GO" id="GO:0016020">
    <property type="term" value="C:membrane"/>
    <property type="evidence" value="ECO:0007669"/>
    <property type="project" value="InterPro"/>
</dbReference>
<feature type="region of interest" description="Disordered" evidence="10">
    <location>
        <begin position="44"/>
        <end position="72"/>
    </location>
</feature>
<feature type="compositionally biased region" description="Basic and acidic residues" evidence="10">
    <location>
        <begin position="1"/>
        <end position="11"/>
    </location>
</feature>
<feature type="domain" description="Rieske" evidence="11">
    <location>
        <begin position="67"/>
        <end position="158"/>
    </location>
</feature>
<evidence type="ECO:0000313" key="13">
    <source>
        <dbReference type="Proteomes" id="UP000586918"/>
    </source>
</evidence>
<dbReference type="InterPro" id="IPR005805">
    <property type="entry name" value="Rieske_Fe-S_prot_C"/>
</dbReference>
<keyword evidence="7" id="KW-1015">Disulfide bond</keyword>
<dbReference type="SUPFAM" id="SSF50022">
    <property type="entry name" value="ISP domain"/>
    <property type="match status" value="1"/>
</dbReference>
<dbReference type="CDD" id="cd03467">
    <property type="entry name" value="Rieske"/>
    <property type="match status" value="1"/>
</dbReference>
<dbReference type="GO" id="GO:0046872">
    <property type="term" value="F:metal ion binding"/>
    <property type="evidence" value="ECO:0007669"/>
    <property type="project" value="UniProtKB-KW"/>
</dbReference>
<reference evidence="12 13" key="1">
    <citation type="submission" date="2020-04" db="EMBL/GenBank/DDBJ databases">
        <authorList>
            <person name="Klaysubun C."/>
            <person name="Duangmal K."/>
            <person name="Lipun K."/>
        </authorList>
    </citation>
    <scope>NUCLEOTIDE SEQUENCE [LARGE SCALE GENOMIC DNA]</scope>
    <source>
        <strain evidence="12 13">DSM 45300</strain>
    </source>
</reference>
<evidence type="ECO:0000256" key="3">
    <source>
        <dbReference type="ARBA" id="ARBA00022714"/>
    </source>
</evidence>
<evidence type="ECO:0000256" key="7">
    <source>
        <dbReference type="ARBA" id="ARBA00023157"/>
    </source>
</evidence>
<dbReference type="GO" id="GO:0051537">
    <property type="term" value="F:2 iron, 2 sulfur cluster binding"/>
    <property type="evidence" value="ECO:0007669"/>
    <property type="project" value="UniProtKB-KW"/>
</dbReference>
<evidence type="ECO:0000256" key="6">
    <source>
        <dbReference type="ARBA" id="ARBA00023014"/>
    </source>
</evidence>
<dbReference type="RefSeq" id="WP_169413870.1">
    <property type="nucleotide sequence ID" value="NZ_JAAXKZ010000059.1"/>
</dbReference>
<feature type="compositionally biased region" description="Low complexity" evidence="10">
    <location>
        <begin position="62"/>
        <end position="72"/>
    </location>
</feature>
<sequence length="159" mass="15441">MQDQDTDREPGAPDTAPGLSRRAVVAGAGVAALGVTLAVTGCSTAPTSSGESGGGSAPAPAPAAAGTALGPASDVPVGGGRIYEAQGVAVTQPTAGTYEGFSLTCTHKGCTINQIANNQLVCPCHGSKFALDGGVVQGPAERGLDSRPVNVTNGQITLA</sequence>
<evidence type="ECO:0000256" key="2">
    <source>
        <dbReference type="ARBA" id="ARBA00015816"/>
    </source>
</evidence>